<reference evidence="2" key="2">
    <citation type="journal article" date="2023" name="IMA Fungus">
        <title>Comparative genomic study of the Penicillium genus elucidates a diverse pangenome and 15 lateral gene transfer events.</title>
        <authorList>
            <person name="Petersen C."/>
            <person name="Sorensen T."/>
            <person name="Nielsen M.R."/>
            <person name="Sondergaard T.E."/>
            <person name="Sorensen J.L."/>
            <person name="Fitzpatrick D.A."/>
            <person name="Frisvad J.C."/>
            <person name="Nielsen K.L."/>
        </authorList>
    </citation>
    <scope>NUCLEOTIDE SEQUENCE</scope>
    <source>
        <strain evidence="2">IBT 30761</strain>
    </source>
</reference>
<dbReference type="GeneID" id="81353535"/>
<dbReference type="Proteomes" id="UP001149074">
    <property type="component" value="Unassembled WGS sequence"/>
</dbReference>
<accession>A0A9W9KN29</accession>
<protein>
    <submittedName>
        <fullName evidence="2">Uncharacterized protein</fullName>
    </submittedName>
</protein>
<evidence type="ECO:0000313" key="2">
    <source>
        <dbReference type="EMBL" id="KAJ5111527.1"/>
    </source>
</evidence>
<comment type="caution">
    <text evidence="2">The sequence shown here is derived from an EMBL/GenBank/DDBJ whole genome shotgun (WGS) entry which is preliminary data.</text>
</comment>
<feature type="region of interest" description="Disordered" evidence="1">
    <location>
        <begin position="55"/>
        <end position="74"/>
    </location>
</feature>
<evidence type="ECO:0000313" key="3">
    <source>
        <dbReference type="Proteomes" id="UP001149074"/>
    </source>
</evidence>
<name>A0A9W9KN29_9EURO</name>
<keyword evidence="3" id="KW-1185">Reference proteome</keyword>
<reference evidence="2" key="1">
    <citation type="submission" date="2022-11" db="EMBL/GenBank/DDBJ databases">
        <authorList>
            <person name="Petersen C."/>
        </authorList>
    </citation>
    <scope>NUCLEOTIDE SEQUENCE</scope>
    <source>
        <strain evidence="2">IBT 30761</strain>
    </source>
</reference>
<dbReference type="RefSeq" id="XP_056479597.1">
    <property type="nucleotide sequence ID" value="XM_056614556.1"/>
</dbReference>
<gene>
    <name evidence="2" type="ORF">N7532_002062</name>
</gene>
<sequence length="74" mass="8448">MTRPVFYHWAALGMAQSSRAINHPIQQNPRRQHGRAQRENEVIFARILATAMPESTSTPFAHGNVRGWTEKTAY</sequence>
<evidence type="ECO:0000256" key="1">
    <source>
        <dbReference type="SAM" id="MobiDB-lite"/>
    </source>
</evidence>
<dbReference type="EMBL" id="JAPQKI010000002">
    <property type="protein sequence ID" value="KAJ5111527.1"/>
    <property type="molecule type" value="Genomic_DNA"/>
</dbReference>
<proteinExistence type="predicted"/>
<dbReference type="AlphaFoldDB" id="A0A9W9KN29"/>
<organism evidence="2 3">
    <name type="scientific">Penicillium argentinense</name>
    <dbReference type="NCBI Taxonomy" id="1131581"/>
    <lineage>
        <taxon>Eukaryota</taxon>
        <taxon>Fungi</taxon>
        <taxon>Dikarya</taxon>
        <taxon>Ascomycota</taxon>
        <taxon>Pezizomycotina</taxon>
        <taxon>Eurotiomycetes</taxon>
        <taxon>Eurotiomycetidae</taxon>
        <taxon>Eurotiales</taxon>
        <taxon>Aspergillaceae</taxon>
        <taxon>Penicillium</taxon>
    </lineage>
</organism>